<protein>
    <recommendedName>
        <fullName evidence="4">F-box domain-containing protein</fullName>
    </recommendedName>
</protein>
<evidence type="ECO:0000256" key="1">
    <source>
        <dbReference type="SAM" id="MobiDB-lite"/>
    </source>
</evidence>
<reference evidence="2 3" key="1">
    <citation type="journal article" date="2024" name="J Genomics">
        <title>Draft genome sequencing and assembly of Favolaschia claudopus CIRM-BRFM 2984 isolated from oak limbs.</title>
        <authorList>
            <person name="Navarro D."/>
            <person name="Drula E."/>
            <person name="Chaduli D."/>
            <person name="Cazenave R."/>
            <person name="Ahrendt S."/>
            <person name="Wang J."/>
            <person name="Lipzen A."/>
            <person name="Daum C."/>
            <person name="Barry K."/>
            <person name="Grigoriev I.V."/>
            <person name="Favel A."/>
            <person name="Rosso M.N."/>
            <person name="Martin F."/>
        </authorList>
    </citation>
    <scope>NUCLEOTIDE SEQUENCE [LARGE SCALE GENOMIC DNA]</scope>
    <source>
        <strain evidence="2 3">CIRM-BRFM 2984</strain>
    </source>
</reference>
<name>A0AAW0D2Q6_9AGAR</name>
<dbReference type="EMBL" id="JAWWNJ010000011">
    <property type="protein sequence ID" value="KAK7045157.1"/>
    <property type="molecule type" value="Genomic_DNA"/>
</dbReference>
<feature type="region of interest" description="Disordered" evidence="1">
    <location>
        <begin position="1"/>
        <end position="72"/>
    </location>
</feature>
<feature type="compositionally biased region" description="Acidic residues" evidence="1">
    <location>
        <begin position="19"/>
        <end position="55"/>
    </location>
</feature>
<proteinExistence type="predicted"/>
<gene>
    <name evidence="2" type="ORF">R3P38DRAFT_188964</name>
</gene>
<dbReference type="AlphaFoldDB" id="A0AAW0D2Q6"/>
<evidence type="ECO:0000313" key="2">
    <source>
        <dbReference type="EMBL" id="KAK7045157.1"/>
    </source>
</evidence>
<evidence type="ECO:0008006" key="4">
    <source>
        <dbReference type="Google" id="ProtNLM"/>
    </source>
</evidence>
<accession>A0AAW0D2Q6</accession>
<comment type="caution">
    <text evidence="2">The sequence shown here is derived from an EMBL/GenBank/DDBJ whole genome shotgun (WGS) entry which is preliminary data.</text>
</comment>
<organism evidence="2 3">
    <name type="scientific">Favolaschia claudopus</name>
    <dbReference type="NCBI Taxonomy" id="2862362"/>
    <lineage>
        <taxon>Eukaryota</taxon>
        <taxon>Fungi</taxon>
        <taxon>Dikarya</taxon>
        <taxon>Basidiomycota</taxon>
        <taxon>Agaricomycotina</taxon>
        <taxon>Agaricomycetes</taxon>
        <taxon>Agaricomycetidae</taxon>
        <taxon>Agaricales</taxon>
        <taxon>Marasmiineae</taxon>
        <taxon>Mycenaceae</taxon>
        <taxon>Favolaschia</taxon>
    </lineage>
</organism>
<sequence length="312" mass="35400">MAAVNDVHTVPPVIRPEGFEEEVEEEGDEEEEEEEEEEWESDEGSFDDGEDDDSDAASSVSSTIPRSTLAPMPEHLTLPVELHRRIIGHSNSSSYHEIWGTSRLVSKGWKSDVEHLAKMHWIRESSFEYPGEMIWDQKIGKVFLNGDFSFQRLEGDIAHYAITDCAPEFRKALVRVCKTSRAPPDVQVGEIVHDVEIPGMQVDWDTLTLTCPWRPLIARLMAEELRVEAQRATGYTDLWKFAKTAKKRNGGESADMESIGQMLKMFGNNFKDAYVAVRRKRMGYADKEGDERLKSKRFVASLAGVDDVDEDE</sequence>
<dbReference type="Proteomes" id="UP001362999">
    <property type="component" value="Unassembled WGS sequence"/>
</dbReference>
<keyword evidence="3" id="KW-1185">Reference proteome</keyword>
<evidence type="ECO:0000313" key="3">
    <source>
        <dbReference type="Proteomes" id="UP001362999"/>
    </source>
</evidence>